<keyword evidence="6" id="KW-1185">Reference proteome</keyword>
<gene>
    <name evidence="2" type="ORF">HINF_LOCUS28583</name>
    <name evidence="4" type="ORF">HINF_LOCUS51810</name>
    <name evidence="5" type="ORF">HINF_LOCUS54121</name>
    <name evidence="3" type="ORF">HINF_LOCUS54787</name>
</gene>
<evidence type="ECO:0000256" key="1">
    <source>
        <dbReference type="SAM" id="Phobius"/>
    </source>
</evidence>
<evidence type="ECO:0000313" key="4">
    <source>
        <dbReference type="EMBL" id="CAL6065378.1"/>
    </source>
</evidence>
<dbReference type="EMBL" id="CATOUU010000686">
    <property type="protein sequence ID" value="CAI9940938.1"/>
    <property type="molecule type" value="Genomic_DNA"/>
</dbReference>
<evidence type="ECO:0000313" key="2">
    <source>
        <dbReference type="EMBL" id="CAI9940938.1"/>
    </source>
</evidence>
<evidence type="ECO:0000313" key="3">
    <source>
        <dbReference type="EMBL" id="CAI9967142.1"/>
    </source>
</evidence>
<keyword evidence="1" id="KW-1133">Transmembrane helix</keyword>
<keyword evidence="1" id="KW-0812">Transmembrane</keyword>
<feature type="transmembrane region" description="Helical" evidence="1">
    <location>
        <begin position="78"/>
        <end position="97"/>
    </location>
</feature>
<keyword evidence="1" id="KW-0472">Membrane</keyword>
<comment type="caution">
    <text evidence="3">The sequence shown here is derived from an EMBL/GenBank/DDBJ whole genome shotgun (WGS) entry which is preliminary data.</text>
</comment>
<reference evidence="3" key="1">
    <citation type="submission" date="2023-06" db="EMBL/GenBank/DDBJ databases">
        <authorList>
            <person name="Kurt Z."/>
        </authorList>
    </citation>
    <scope>NUCLEOTIDE SEQUENCE</scope>
</reference>
<accession>A0AA86R6V2</accession>
<reference evidence="4 6" key="2">
    <citation type="submission" date="2024-07" db="EMBL/GenBank/DDBJ databases">
        <authorList>
            <person name="Akdeniz Z."/>
        </authorList>
    </citation>
    <scope>NUCLEOTIDE SEQUENCE [LARGE SCALE GENOMIC DNA]</scope>
</reference>
<organism evidence="3">
    <name type="scientific">Hexamita inflata</name>
    <dbReference type="NCBI Taxonomy" id="28002"/>
    <lineage>
        <taxon>Eukaryota</taxon>
        <taxon>Metamonada</taxon>
        <taxon>Diplomonadida</taxon>
        <taxon>Hexamitidae</taxon>
        <taxon>Hexamitinae</taxon>
        <taxon>Hexamita</taxon>
    </lineage>
</organism>
<name>A0AA86R6V2_9EUKA</name>
<proteinExistence type="predicted"/>
<dbReference type="EMBL" id="CATOUU010001012">
    <property type="protein sequence ID" value="CAI9967142.1"/>
    <property type="molecule type" value="Genomic_DNA"/>
</dbReference>
<dbReference type="EMBL" id="CAXDID020000255">
    <property type="protein sequence ID" value="CAL6065378.1"/>
    <property type="molecule type" value="Genomic_DNA"/>
</dbReference>
<dbReference type="AlphaFoldDB" id="A0AA86R6V2"/>
<evidence type="ECO:0000313" key="5">
    <source>
        <dbReference type="EMBL" id="CAL6069737.1"/>
    </source>
</evidence>
<dbReference type="Proteomes" id="UP001642409">
    <property type="component" value="Unassembled WGS sequence"/>
</dbReference>
<dbReference type="EMBL" id="CAXDID020000279">
    <property type="protein sequence ID" value="CAL6069737.1"/>
    <property type="molecule type" value="Genomic_DNA"/>
</dbReference>
<sequence>MCQYRSTTRCLNRYTLLGRRRLDNTIFQYMINWVFSNLRVTPILEIQRQPASLYNSAQNTKINESLVITTKPSRQNSLYNVIISLYVPLTIIGSYAGSL</sequence>
<protein>
    <submittedName>
        <fullName evidence="4">Hypothetical_protein</fullName>
    </submittedName>
</protein>
<evidence type="ECO:0000313" key="6">
    <source>
        <dbReference type="Proteomes" id="UP001642409"/>
    </source>
</evidence>